<dbReference type="AlphaFoldDB" id="A0A4R6T4H2"/>
<organism evidence="1 2">
    <name type="scientific">Algoriphagus boseongensis</name>
    <dbReference type="NCBI Taxonomy" id="1442587"/>
    <lineage>
        <taxon>Bacteria</taxon>
        <taxon>Pseudomonadati</taxon>
        <taxon>Bacteroidota</taxon>
        <taxon>Cytophagia</taxon>
        <taxon>Cytophagales</taxon>
        <taxon>Cyclobacteriaceae</taxon>
        <taxon>Algoriphagus</taxon>
    </lineage>
</organism>
<evidence type="ECO:0000313" key="2">
    <source>
        <dbReference type="Proteomes" id="UP000294535"/>
    </source>
</evidence>
<evidence type="ECO:0000313" key="1">
    <source>
        <dbReference type="EMBL" id="TDQ14787.1"/>
    </source>
</evidence>
<accession>A0A4R6T4H2</accession>
<gene>
    <name evidence="1" type="ORF">DFQ04_3381</name>
</gene>
<reference evidence="1 2" key="1">
    <citation type="submission" date="2019-03" db="EMBL/GenBank/DDBJ databases">
        <title>Genomic Encyclopedia of Type Strains, Phase III (KMG-III): the genomes of soil and plant-associated and newly described type strains.</title>
        <authorList>
            <person name="Whitman W."/>
        </authorList>
    </citation>
    <scope>NUCLEOTIDE SEQUENCE [LARGE SCALE GENOMIC DNA]</scope>
    <source>
        <strain evidence="1 2">CECT 8446</strain>
    </source>
</reference>
<proteinExistence type="predicted"/>
<dbReference type="EMBL" id="SNYF01000009">
    <property type="protein sequence ID" value="TDQ14787.1"/>
    <property type="molecule type" value="Genomic_DNA"/>
</dbReference>
<comment type="caution">
    <text evidence="1">The sequence shown here is derived from an EMBL/GenBank/DDBJ whole genome shotgun (WGS) entry which is preliminary data.</text>
</comment>
<protein>
    <submittedName>
        <fullName evidence="1">Uncharacterized protein</fullName>
    </submittedName>
</protein>
<dbReference type="Proteomes" id="UP000294535">
    <property type="component" value="Unassembled WGS sequence"/>
</dbReference>
<sequence length="55" mass="5854">MVLGSVNFVKADCTLTSSQGTDGRCFLRDGEYVCLERSEDTTCFVSSETGPGQVG</sequence>
<keyword evidence="2" id="KW-1185">Reference proteome</keyword>
<name>A0A4R6T4H2_9BACT</name>